<evidence type="ECO:0000313" key="2">
    <source>
        <dbReference type="EMBL" id="MFC7082395.1"/>
    </source>
</evidence>
<evidence type="ECO:0000256" key="1">
    <source>
        <dbReference type="SAM" id="Phobius"/>
    </source>
</evidence>
<accession>A0ABD5WUD9</accession>
<evidence type="ECO:0000313" key="3">
    <source>
        <dbReference type="Proteomes" id="UP001596407"/>
    </source>
</evidence>
<dbReference type="GO" id="GO:0016787">
    <property type="term" value="F:hydrolase activity"/>
    <property type="evidence" value="ECO:0007669"/>
    <property type="project" value="UniProtKB-KW"/>
</dbReference>
<keyword evidence="2" id="KW-0378">Hydrolase</keyword>
<keyword evidence="1" id="KW-0812">Transmembrane</keyword>
<keyword evidence="1" id="KW-1133">Transmembrane helix</keyword>
<dbReference type="EMBL" id="JBHSZH010000005">
    <property type="protein sequence ID" value="MFC7082395.1"/>
    <property type="molecule type" value="Genomic_DNA"/>
</dbReference>
<reference evidence="2 3" key="1">
    <citation type="journal article" date="2019" name="Int. J. Syst. Evol. Microbiol.">
        <title>The Global Catalogue of Microorganisms (GCM) 10K type strain sequencing project: providing services to taxonomists for standard genome sequencing and annotation.</title>
        <authorList>
            <consortium name="The Broad Institute Genomics Platform"/>
            <consortium name="The Broad Institute Genome Sequencing Center for Infectious Disease"/>
            <person name="Wu L."/>
            <person name="Ma J."/>
        </authorList>
    </citation>
    <scope>NUCLEOTIDE SEQUENCE [LARGE SCALE GENOMIC DNA]</scope>
    <source>
        <strain evidence="2 3">DT72</strain>
    </source>
</reference>
<organism evidence="2 3">
    <name type="scientific">Halorussus caseinilyticus</name>
    <dbReference type="NCBI Taxonomy" id="3034025"/>
    <lineage>
        <taxon>Archaea</taxon>
        <taxon>Methanobacteriati</taxon>
        <taxon>Methanobacteriota</taxon>
        <taxon>Stenosarchaea group</taxon>
        <taxon>Halobacteria</taxon>
        <taxon>Halobacteriales</taxon>
        <taxon>Haladaptataceae</taxon>
        <taxon>Halorussus</taxon>
    </lineage>
</organism>
<proteinExistence type="predicted"/>
<sequence length="185" mass="19659">MMNTTHAAMGVALAAPLAVVAPELAPAAALAGFAGGTFPDFDLFSGQHRRTLHFPVYYSAAALVASAAALLAPTTATVAGAFFLWSAALHCVTDAAGGGLELRPWEPTDDRGVYVHPAGRWIRPRRWIRYDGAPEDLVLAGVFSLPGLFLFDGAVRTLTVVGLAVSVVYVAVRKRLPEVETRFLR</sequence>
<name>A0ABD5WUD9_9EURY</name>
<dbReference type="AlphaFoldDB" id="A0ABD5WUD9"/>
<dbReference type="Proteomes" id="UP001596407">
    <property type="component" value="Unassembled WGS sequence"/>
</dbReference>
<feature type="transmembrane region" description="Helical" evidence="1">
    <location>
        <begin position="55"/>
        <end position="72"/>
    </location>
</feature>
<keyword evidence="3" id="KW-1185">Reference proteome</keyword>
<protein>
    <submittedName>
        <fullName evidence="2">Metal-dependent hydrolase</fullName>
    </submittedName>
</protein>
<gene>
    <name evidence="2" type="ORF">ACFQJ6_22245</name>
</gene>
<comment type="caution">
    <text evidence="2">The sequence shown here is derived from an EMBL/GenBank/DDBJ whole genome shotgun (WGS) entry which is preliminary data.</text>
</comment>
<feature type="transmembrane region" description="Helical" evidence="1">
    <location>
        <begin position="153"/>
        <end position="172"/>
    </location>
</feature>
<dbReference type="RefSeq" id="WP_382210330.1">
    <property type="nucleotide sequence ID" value="NZ_JBHSZH010000005.1"/>
</dbReference>
<feature type="transmembrane region" description="Helical" evidence="1">
    <location>
        <begin position="79"/>
        <end position="100"/>
    </location>
</feature>
<keyword evidence="1" id="KW-0472">Membrane</keyword>